<dbReference type="RefSeq" id="WP_138404991.1">
    <property type="nucleotide sequence ID" value="NZ_VBSP01000032.1"/>
</dbReference>
<dbReference type="InterPro" id="IPR011251">
    <property type="entry name" value="Luciferase-like_dom"/>
</dbReference>
<dbReference type="InterPro" id="IPR019949">
    <property type="entry name" value="CmoO-like"/>
</dbReference>
<dbReference type="GO" id="GO:0005829">
    <property type="term" value="C:cytosol"/>
    <property type="evidence" value="ECO:0007669"/>
    <property type="project" value="TreeGrafter"/>
</dbReference>
<dbReference type="InterPro" id="IPR036661">
    <property type="entry name" value="Luciferase-like_sf"/>
</dbReference>
<dbReference type="NCBIfam" id="TIGR03558">
    <property type="entry name" value="oxido_grp_1"/>
    <property type="match status" value="1"/>
</dbReference>
<dbReference type="OrthoDB" id="9780518at2"/>
<dbReference type="Gene3D" id="3.20.20.30">
    <property type="entry name" value="Luciferase-like domain"/>
    <property type="match status" value="1"/>
</dbReference>
<sequence length="337" mass="37921">MVKLSVLDYAQIDELKDAQSALNESTELAKVAEKLGFHRYWVAEHHNVPAFASSSPEMLMMHIADSTKKIRIGSGGVMIPHYSPYKVAENFRMLEAFHPNRIDLGIGNSLGTNLVNKALNETKERKLPYNQSIQDLYKYVTDTNDAEHRLNDITANPKVDTVPQMFQLTTSTRGAKNAAKNGLGLTFGLFPNASSDKLNVGKEAAEIYRSEFKASKAVERPIVMFSPFVVVADTDAEAKELQKALDVWLLGKNHFDEFKQFPSVETAKNYHFTQEDLKIVQANRSRMVVGDIDSVKVQLDHLVNQFQADEILIIPLMPKIENRIKALELLADRFSIK</sequence>
<organism evidence="3 4">
    <name type="scientific">Ruoffia tabacinasalis</name>
    <dbReference type="NCBI Taxonomy" id="87458"/>
    <lineage>
        <taxon>Bacteria</taxon>
        <taxon>Bacillati</taxon>
        <taxon>Bacillota</taxon>
        <taxon>Bacilli</taxon>
        <taxon>Lactobacillales</taxon>
        <taxon>Aerococcaceae</taxon>
        <taxon>Ruoffia</taxon>
    </lineage>
</organism>
<evidence type="ECO:0000259" key="2">
    <source>
        <dbReference type="Pfam" id="PF00296"/>
    </source>
</evidence>
<evidence type="ECO:0000313" key="3">
    <source>
        <dbReference type="EMBL" id="TLQ40285.1"/>
    </source>
</evidence>
<protein>
    <submittedName>
        <fullName evidence="3">LLM class flavin-dependent oxidoreductase</fullName>
    </submittedName>
</protein>
<reference evidence="3 4" key="1">
    <citation type="submission" date="2019-05" db="EMBL/GenBank/DDBJ databases">
        <title>The metagenome of a microbial culture collection derived from dairy environment covers the genomic content of the human microbiome.</title>
        <authorList>
            <person name="Roder T."/>
            <person name="Wuthrich D."/>
            <person name="Sattari Z."/>
            <person name="Von Ah U."/>
            <person name="Bar C."/>
            <person name="Ronchi F."/>
            <person name="Macpherson A.J."/>
            <person name="Ganal-Vonarburg S.C."/>
            <person name="Bruggmann R."/>
            <person name="Vergeres G."/>
        </authorList>
    </citation>
    <scope>NUCLEOTIDE SEQUENCE [LARGE SCALE GENOMIC DNA]</scope>
    <source>
        <strain evidence="3 4">FAM 24227</strain>
    </source>
</reference>
<feature type="domain" description="Luciferase-like" evidence="2">
    <location>
        <begin position="5"/>
        <end position="250"/>
    </location>
</feature>
<dbReference type="GO" id="GO:0016705">
    <property type="term" value="F:oxidoreductase activity, acting on paired donors, with incorporation or reduction of molecular oxygen"/>
    <property type="evidence" value="ECO:0007669"/>
    <property type="project" value="InterPro"/>
</dbReference>
<dbReference type="Pfam" id="PF00296">
    <property type="entry name" value="Bac_luciferase"/>
    <property type="match status" value="1"/>
</dbReference>
<gene>
    <name evidence="3" type="ORF">FEZ33_08560</name>
</gene>
<evidence type="ECO:0000313" key="4">
    <source>
        <dbReference type="Proteomes" id="UP000306420"/>
    </source>
</evidence>
<comment type="similarity">
    <text evidence="1">To bacterial alkanal monooxygenase alpha and beta chains.</text>
</comment>
<dbReference type="Proteomes" id="UP000306420">
    <property type="component" value="Unassembled WGS sequence"/>
</dbReference>
<dbReference type="EMBL" id="VBSP01000032">
    <property type="protein sequence ID" value="TLQ40285.1"/>
    <property type="molecule type" value="Genomic_DNA"/>
</dbReference>
<dbReference type="SUPFAM" id="SSF51679">
    <property type="entry name" value="Bacterial luciferase-like"/>
    <property type="match status" value="1"/>
</dbReference>
<accession>A0A5R9DVY9</accession>
<dbReference type="CDD" id="cd00347">
    <property type="entry name" value="Flavin_utilizing_monoxygenases"/>
    <property type="match status" value="1"/>
</dbReference>
<dbReference type="InterPro" id="IPR050766">
    <property type="entry name" value="Bact_Lucif_Oxidored"/>
</dbReference>
<evidence type="ECO:0000256" key="1">
    <source>
        <dbReference type="ARBA" id="ARBA00007789"/>
    </source>
</evidence>
<name>A0A5R9DVY9_9LACT</name>
<comment type="caution">
    <text evidence="3">The sequence shown here is derived from an EMBL/GenBank/DDBJ whole genome shotgun (WGS) entry which is preliminary data.</text>
</comment>
<dbReference type="PANTHER" id="PTHR30137">
    <property type="entry name" value="LUCIFERASE-LIKE MONOOXYGENASE"/>
    <property type="match status" value="1"/>
</dbReference>
<dbReference type="PANTHER" id="PTHR30137:SF6">
    <property type="entry name" value="LUCIFERASE-LIKE MONOOXYGENASE"/>
    <property type="match status" value="1"/>
</dbReference>
<proteinExistence type="predicted"/>
<dbReference type="AlphaFoldDB" id="A0A5R9DVY9"/>